<dbReference type="SMART" id="SM00906">
    <property type="entry name" value="Fungal_trans"/>
    <property type="match status" value="1"/>
</dbReference>
<evidence type="ECO:0000256" key="3">
    <source>
        <dbReference type="ARBA" id="ARBA00023242"/>
    </source>
</evidence>
<feature type="region of interest" description="Disordered" evidence="4">
    <location>
        <begin position="605"/>
        <end position="624"/>
    </location>
</feature>
<dbReference type="PANTHER" id="PTHR31001:SF90">
    <property type="entry name" value="CENTROMERE DNA-BINDING PROTEIN COMPLEX CBF3 SUBUNIT B"/>
    <property type="match status" value="1"/>
</dbReference>
<dbReference type="OrthoDB" id="3014581at2759"/>
<evidence type="ECO:0000259" key="5">
    <source>
        <dbReference type="PROSITE" id="PS50048"/>
    </source>
</evidence>
<keyword evidence="2" id="KW-0479">Metal-binding</keyword>
<protein>
    <recommendedName>
        <fullName evidence="5">Zn(2)-C6 fungal-type domain-containing protein</fullName>
    </recommendedName>
</protein>
<gene>
    <name evidence="6" type="ORF">BDV96DRAFT_20015</name>
</gene>
<organism evidence="6 7">
    <name type="scientific">Lophiotrema nucula</name>
    <dbReference type="NCBI Taxonomy" id="690887"/>
    <lineage>
        <taxon>Eukaryota</taxon>
        <taxon>Fungi</taxon>
        <taxon>Dikarya</taxon>
        <taxon>Ascomycota</taxon>
        <taxon>Pezizomycotina</taxon>
        <taxon>Dothideomycetes</taxon>
        <taxon>Pleosporomycetidae</taxon>
        <taxon>Pleosporales</taxon>
        <taxon>Lophiotremataceae</taxon>
        <taxon>Lophiotrema</taxon>
    </lineage>
</organism>
<keyword evidence="7" id="KW-1185">Reference proteome</keyword>
<feature type="domain" description="Zn(2)-C6 fungal-type" evidence="5">
    <location>
        <begin position="12"/>
        <end position="41"/>
    </location>
</feature>
<sequence>MKRMRTRQDPVSCQSCRLKKLRCNRVQPCSNCAARGISCNFLALPRRQAEIVTPALDCSQVLERIERLESAILEPVAFSSPARSVSARSQQTVHNPTSEAADIVHLSEDVEQESHFLENIGTREDSLLPCLSKNLEFKISSVSEILKEDLTARTNQVSFPPYEAAEQLFQGYEGHLHHIVTILHIPTTRALMKGIYLRLGQCQPVAPGRAALILSIFALAAFFHQPSERSQVATTEDDTHRLSKALSRSVLDVLDYSRRSTSGSIHDIQAYIIMSLTLHHLDGFSARGRLLLATAAAIAKDLGLHRLDSGHGRKQQREINVRELIDREVKRRVFWYLAAMDWLMSTTSGPQEGTYSIQPNHVRVNLPKDCNDDDMILDCETCEEGEPQPQPTAMTFFLQKVRLAYICREITDTVPMQTEDVKLLPYDQVIALDKKLEGFINSMPLFFKLDHESRARSKTFETIYPQIPFWRYCITTAAHSRRCKLHQRFLLRQSHDPQYAYSRKACLESACAVIQVYEDMYDFRSPSTLMERMGMAVHFTHLALVVLVMDLCFNKNGSDTEQIKEHAKTALKIFQDAQDVSPLLSRCWSSLNGVMQKHNIHLNTGSSMRTAHSDGTEETQSVSTDPLISDTSFDEFWHNAFHGETTLGTSDWDAIFSNLDSRPI</sequence>
<dbReference type="PANTHER" id="PTHR31001">
    <property type="entry name" value="UNCHARACTERIZED TRANSCRIPTIONAL REGULATORY PROTEIN"/>
    <property type="match status" value="1"/>
</dbReference>
<dbReference type="GO" id="GO:0006351">
    <property type="term" value="P:DNA-templated transcription"/>
    <property type="evidence" value="ECO:0007669"/>
    <property type="project" value="InterPro"/>
</dbReference>
<dbReference type="GO" id="GO:0000981">
    <property type="term" value="F:DNA-binding transcription factor activity, RNA polymerase II-specific"/>
    <property type="evidence" value="ECO:0007669"/>
    <property type="project" value="InterPro"/>
</dbReference>
<evidence type="ECO:0000256" key="4">
    <source>
        <dbReference type="SAM" id="MobiDB-lite"/>
    </source>
</evidence>
<dbReference type="InterPro" id="IPR001138">
    <property type="entry name" value="Zn2Cys6_DnaBD"/>
</dbReference>
<dbReference type="SMART" id="SM00066">
    <property type="entry name" value="GAL4"/>
    <property type="match status" value="1"/>
</dbReference>
<dbReference type="AlphaFoldDB" id="A0A6A5ZD92"/>
<dbReference type="GO" id="GO:0003677">
    <property type="term" value="F:DNA binding"/>
    <property type="evidence" value="ECO:0007669"/>
    <property type="project" value="InterPro"/>
</dbReference>
<dbReference type="PROSITE" id="PS00463">
    <property type="entry name" value="ZN2_CY6_FUNGAL_1"/>
    <property type="match status" value="1"/>
</dbReference>
<dbReference type="EMBL" id="ML977319">
    <property type="protein sequence ID" value="KAF2117185.1"/>
    <property type="molecule type" value="Genomic_DNA"/>
</dbReference>
<proteinExistence type="predicted"/>
<dbReference type="CDD" id="cd00067">
    <property type="entry name" value="GAL4"/>
    <property type="match status" value="1"/>
</dbReference>
<evidence type="ECO:0000313" key="7">
    <source>
        <dbReference type="Proteomes" id="UP000799770"/>
    </source>
</evidence>
<reference evidence="6" key="1">
    <citation type="journal article" date="2020" name="Stud. Mycol.">
        <title>101 Dothideomycetes genomes: a test case for predicting lifestyles and emergence of pathogens.</title>
        <authorList>
            <person name="Haridas S."/>
            <person name="Albert R."/>
            <person name="Binder M."/>
            <person name="Bloem J."/>
            <person name="Labutti K."/>
            <person name="Salamov A."/>
            <person name="Andreopoulos B."/>
            <person name="Baker S."/>
            <person name="Barry K."/>
            <person name="Bills G."/>
            <person name="Bluhm B."/>
            <person name="Cannon C."/>
            <person name="Castanera R."/>
            <person name="Culley D."/>
            <person name="Daum C."/>
            <person name="Ezra D."/>
            <person name="Gonzalez J."/>
            <person name="Henrissat B."/>
            <person name="Kuo A."/>
            <person name="Liang C."/>
            <person name="Lipzen A."/>
            <person name="Lutzoni F."/>
            <person name="Magnuson J."/>
            <person name="Mondo S."/>
            <person name="Nolan M."/>
            <person name="Ohm R."/>
            <person name="Pangilinan J."/>
            <person name="Park H.-J."/>
            <person name="Ramirez L."/>
            <person name="Alfaro M."/>
            <person name="Sun H."/>
            <person name="Tritt A."/>
            <person name="Yoshinaga Y."/>
            <person name="Zwiers L.-H."/>
            <person name="Turgeon B."/>
            <person name="Goodwin S."/>
            <person name="Spatafora J."/>
            <person name="Crous P."/>
            <person name="Grigoriev I."/>
        </authorList>
    </citation>
    <scope>NUCLEOTIDE SEQUENCE</scope>
    <source>
        <strain evidence="6">CBS 627.86</strain>
    </source>
</reference>
<dbReference type="Pfam" id="PF04082">
    <property type="entry name" value="Fungal_trans"/>
    <property type="match status" value="1"/>
</dbReference>
<dbReference type="Gene3D" id="4.10.240.10">
    <property type="entry name" value="Zn(2)-C6 fungal-type DNA-binding domain"/>
    <property type="match status" value="1"/>
</dbReference>
<name>A0A6A5ZD92_9PLEO</name>
<evidence type="ECO:0000256" key="2">
    <source>
        <dbReference type="ARBA" id="ARBA00022723"/>
    </source>
</evidence>
<keyword evidence="3" id="KW-0539">Nucleus</keyword>
<dbReference type="Proteomes" id="UP000799770">
    <property type="component" value="Unassembled WGS sequence"/>
</dbReference>
<evidence type="ECO:0000256" key="1">
    <source>
        <dbReference type="ARBA" id="ARBA00004123"/>
    </source>
</evidence>
<dbReference type="SUPFAM" id="SSF57701">
    <property type="entry name" value="Zn2/Cys6 DNA-binding domain"/>
    <property type="match status" value="1"/>
</dbReference>
<dbReference type="InterPro" id="IPR036864">
    <property type="entry name" value="Zn2-C6_fun-type_DNA-bd_sf"/>
</dbReference>
<accession>A0A6A5ZD92</accession>
<dbReference type="GO" id="GO:0008270">
    <property type="term" value="F:zinc ion binding"/>
    <property type="evidence" value="ECO:0007669"/>
    <property type="project" value="InterPro"/>
</dbReference>
<evidence type="ECO:0000313" key="6">
    <source>
        <dbReference type="EMBL" id="KAF2117185.1"/>
    </source>
</evidence>
<dbReference type="Pfam" id="PF00172">
    <property type="entry name" value="Zn_clus"/>
    <property type="match status" value="1"/>
</dbReference>
<dbReference type="InterPro" id="IPR007219">
    <property type="entry name" value="XnlR_reg_dom"/>
</dbReference>
<dbReference type="InterPro" id="IPR050613">
    <property type="entry name" value="Sec_Metabolite_Reg"/>
</dbReference>
<dbReference type="PROSITE" id="PS50048">
    <property type="entry name" value="ZN2_CY6_FUNGAL_2"/>
    <property type="match status" value="1"/>
</dbReference>
<comment type="subcellular location">
    <subcellularLocation>
        <location evidence="1">Nucleus</location>
    </subcellularLocation>
</comment>
<dbReference type="GO" id="GO:0005634">
    <property type="term" value="C:nucleus"/>
    <property type="evidence" value="ECO:0007669"/>
    <property type="project" value="UniProtKB-SubCell"/>
</dbReference>
<dbReference type="CDD" id="cd12148">
    <property type="entry name" value="fungal_TF_MHR"/>
    <property type="match status" value="1"/>
</dbReference>